<comment type="caution">
    <text evidence="1">The sequence shown here is derived from an EMBL/GenBank/DDBJ whole genome shotgun (WGS) entry which is preliminary data.</text>
</comment>
<dbReference type="Proteomes" id="UP000663881">
    <property type="component" value="Unassembled WGS sequence"/>
</dbReference>
<dbReference type="EMBL" id="CAJOAY010018620">
    <property type="protein sequence ID" value="CAF4322754.1"/>
    <property type="molecule type" value="Genomic_DNA"/>
</dbReference>
<evidence type="ECO:0000313" key="1">
    <source>
        <dbReference type="EMBL" id="CAF4322754.1"/>
    </source>
</evidence>
<feature type="non-terminal residue" evidence="1">
    <location>
        <position position="1"/>
    </location>
</feature>
<sequence>QNYDKQWKDMIVLTPVMPNCIRLHLRLPPHMSFKHVKYLLTQTPDLQYLILSGQKHLLKAKRWEKLLSLNCPKLLKFKFTCANYIYDENYQYDFRQLLDTFEEDCETSFWIERNITTSYLKIPFSDDDYRRDIVVKFHVNKTKQSIE</sequence>
<gene>
    <name evidence="1" type="ORF">OKA104_LOCUS47338</name>
</gene>
<accession>A0A820J7U0</accession>
<organism evidence="1 2">
    <name type="scientific">Adineta steineri</name>
    <dbReference type="NCBI Taxonomy" id="433720"/>
    <lineage>
        <taxon>Eukaryota</taxon>
        <taxon>Metazoa</taxon>
        <taxon>Spiralia</taxon>
        <taxon>Gnathifera</taxon>
        <taxon>Rotifera</taxon>
        <taxon>Eurotatoria</taxon>
        <taxon>Bdelloidea</taxon>
        <taxon>Adinetida</taxon>
        <taxon>Adinetidae</taxon>
        <taxon>Adineta</taxon>
    </lineage>
</organism>
<proteinExistence type="predicted"/>
<dbReference type="AlphaFoldDB" id="A0A820J7U0"/>
<reference evidence="1" key="1">
    <citation type="submission" date="2021-02" db="EMBL/GenBank/DDBJ databases">
        <authorList>
            <person name="Nowell W R."/>
        </authorList>
    </citation>
    <scope>NUCLEOTIDE SEQUENCE</scope>
</reference>
<name>A0A820J7U0_9BILA</name>
<evidence type="ECO:0000313" key="2">
    <source>
        <dbReference type="Proteomes" id="UP000663881"/>
    </source>
</evidence>
<protein>
    <submittedName>
        <fullName evidence="1">Uncharacterized protein</fullName>
    </submittedName>
</protein>